<keyword evidence="1" id="KW-0560">Oxidoreductase</keyword>
<name>A0A7W4W4T5_9GAMM</name>
<evidence type="ECO:0000313" key="3">
    <source>
        <dbReference type="Proteomes" id="UP000537130"/>
    </source>
</evidence>
<keyword evidence="3" id="KW-1185">Reference proteome</keyword>
<evidence type="ECO:0000256" key="1">
    <source>
        <dbReference type="ARBA" id="ARBA00023002"/>
    </source>
</evidence>
<dbReference type="GO" id="GO:0016491">
    <property type="term" value="F:oxidoreductase activity"/>
    <property type="evidence" value="ECO:0007669"/>
    <property type="project" value="UniProtKB-KW"/>
</dbReference>
<dbReference type="InterPro" id="IPR036291">
    <property type="entry name" value="NAD(P)-bd_dom_sf"/>
</dbReference>
<dbReference type="EMBL" id="JACHWY010000001">
    <property type="protein sequence ID" value="MBB3046904.1"/>
    <property type="molecule type" value="Genomic_DNA"/>
</dbReference>
<dbReference type="InterPro" id="IPR002347">
    <property type="entry name" value="SDR_fam"/>
</dbReference>
<accession>A0A7W4W4T5</accession>
<comment type="caution">
    <text evidence="2">The sequence shown here is derived from an EMBL/GenBank/DDBJ whole genome shotgun (WGS) entry which is preliminary data.</text>
</comment>
<organism evidence="2 3">
    <name type="scientific">Litorivivens lipolytica</name>
    <dbReference type="NCBI Taxonomy" id="1524264"/>
    <lineage>
        <taxon>Bacteria</taxon>
        <taxon>Pseudomonadati</taxon>
        <taxon>Pseudomonadota</taxon>
        <taxon>Gammaproteobacteria</taxon>
        <taxon>Litorivivens</taxon>
    </lineage>
</organism>
<dbReference type="Pfam" id="PF00106">
    <property type="entry name" value="adh_short"/>
    <property type="match status" value="1"/>
</dbReference>
<evidence type="ECO:0008006" key="4">
    <source>
        <dbReference type="Google" id="ProtNLM"/>
    </source>
</evidence>
<dbReference type="AlphaFoldDB" id="A0A7W4W4T5"/>
<gene>
    <name evidence="2" type="ORF">FHR99_001140</name>
</gene>
<dbReference type="InterPro" id="IPR051019">
    <property type="entry name" value="VLCFA-Steroid_DH"/>
</dbReference>
<sequence length="283" mass="29991">MGSNLKGQYGPWALIAGAAQGIGRAWAAGLGAQGLNLVLIDRNRELLDQACLELERETGASCHPIVADLGSAESLGTIVEGVGAREIGMLVYNAALADVGPFFKADLGLDYELTKAQVNMLSPLVLVHHFAQPMLARKRGGIVLMSSGSGLQGAPFYSHYAATKAYNIVLAESLWHEFKPYNVDVMACIAGMTLSPGVASAVERGEGQHSIYQTPEEVVAEGLQALGSEPSHICGVHNRDNQAALNGLPRGQAVAAIAQHAIRNFLDNQIPEQQLDLNEKESA</sequence>
<dbReference type="PANTHER" id="PTHR43899">
    <property type="entry name" value="RH59310P"/>
    <property type="match status" value="1"/>
</dbReference>
<dbReference type="PANTHER" id="PTHR43899:SF4">
    <property type="entry name" value="17 BETA-HYDROXYSTEROID DEHYDROGENASE TYPE 3"/>
    <property type="match status" value="1"/>
</dbReference>
<reference evidence="2 3" key="1">
    <citation type="submission" date="2020-08" db="EMBL/GenBank/DDBJ databases">
        <title>Genomic Encyclopedia of Type Strains, Phase III (KMG-III): the genomes of soil and plant-associated and newly described type strains.</title>
        <authorList>
            <person name="Whitman W."/>
        </authorList>
    </citation>
    <scope>NUCLEOTIDE SEQUENCE [LARGE SCALE GENOMIC DNA]</scope>
    <source>
        <strain evidence="2 3">CECT 8654</strain>
    </source>
</reference>
<dbReference type="SUPFAM" id="SSF51735">
    <property type="entry name" value="NAD(P)-binding Rossmann-fold domains"/>
    <property type="match status" value="1"/>
</dbReference>
<dbReference type="RefSeq" id="WP_183409559.1">
    <property type="nucleotide sequence ID" value="NZ_JACHWY010000001.1"/>
</dbReference>
<protein>
    <recommendedName>
        <fullName evidence="4">Short-chain dehydrogenase</fullName>
    </recommendedName>
</protein>
<dbReference type="PRINTS" id="PR00081">
    <property type="entry name" value="GDHRDH"/>
</dbReference>
<dbReference type="Proteomes" id="UP000537130">
    <property type="component" value="Unassembled WGS sequence"/>
</dbReference>
<proteinExistence type="predicted"/>
<evidence type="ECO:0000313" key="2">
    <source>
        <dbReference type="EMBL" id="MBB3046904.1"/>
    </source>
</evidence>
<dbReference type="Gene3D" id="3.40.50.720">
    <property type="entry name" value="NAD(P)-binding Rossmann-like Domain"/>
    <property type="match status" value="1"/>
</dbReference>